<dbReference type="RefSeq" id="WP_009196274.1">
    <property type="nucleotide sequence ID" value="NZ_AODQ01000079.1"/>
</dbReference>
<sequence length="182" mass="19795">MLGSLFSPGQSPKKQSEGVLEPIRMPEAFGKHLQVVQWYKAAGAWVKPGDVLAEVESDIACFELETVSSGYLLYQAPLGQPMEKGDLLAIIGPKDADINPLLQNEPERRAPFISGMVGEIRLVAFDEVPQNWLPCNGASVAVADYPELFSAIGSRFGMGIDSFALPALKAPDHRLQFIICTH</sequence>
<dbReference type="InterPro" id="IPR011053">
    <property type="entry name" value="Single_hybrid_motif"/>
</dbReference>
<dbReference type="STRING" id="1279009.ADICEAN_02887"/>
<proteinExistence type="predicted"/>
<dbReference type="Pfam" id="PF00364">
    <property type="entry name" value="Biotin_lipoyl"/>
    <property type="match status" value="1"/>
</dbReference>
<dbReference type="SUPFAM" id="SSF88874">
    <property type="entry name" value="Receptor-binding domain of short tail fibre protein gp12"/>
    <property type="match status" value="1"/>
</dbReference>
<dbReference type="Gene3D" id="2.40.50.100">
    <property type="match status" value="1"/>
</dbReference>
<comment type="caution">
    <text evidence="3">The sequence shown here is derived from an EMBL/GenBank/DDBJ whole genome shotgun (WGS) entry which is preliminary data.</text>
</comment>
<evidence type="ECO:0000259" key="1">
    <source>
        <dbReference type="Pfam" id="PF00364"/>
    </source>
</evidence>
<dbReference type="EMBL" id="AODQ01000079">
    <property type="protein sequence ID" value="EMR01995.1"/>
    <property type="molecule type" value="Genomic_DNA"/>
</dbReference>
<dbReference type="PATRIC" id="fig|1279009.4.peg.2927"/>
<evidence type="ECO:0000313" key="4">
    <source>
        <dbReference type="Proteomes" id="UP000011910"/>
    </source>
</evidence>
<name>M7NJM0_9BACT</name>
<organism evidence="3 4">
    <name type="scientific">Cesiribacter andamanensis AMV16</name>
    <dbReference type="NCBI Taxonomy" id="1279009"/>
    <lineage>
        <taxon>Bacteria</taxon>
        <taxon>Pseudomonadati</taxon>
        <taxon>Bacteroidota</taxon>
        <taxon>Cytophagia</taxon>
        <taxon>Cytophagales</taxon>
        <taxon>Cesiribacteraceae</taxon>
        <taxon>Cesiribacter</taxon>
    </lineage>
</organism>
<dbReference type="Pfam" id="PF07484">
    <property type="entry name" value="Collar"/>
    <property type="match status" value="1"/>
</dbReference>
<dbReference type="CDD" id="cd06849">
    <property type="entry name" value="lipoyl_domain"/>
    <property type="match status" value="1"/>
</dbReference>
<dbReference type="InterPro" id="IPR011083">
    <property type="entry name" value="Phage_tail_collar_dom"/>
</dbReference>
<feature type="domain" description="Phage tail collar" evidence="2">
    <location>
        <begin position="118"/>
        <end position="168"/>
    </location>
</feature>
<protein>
    <submittedName>
        <fullName evidence="3">Branched-chain alpha-keto acid dehydrogenase subunit E2</fullName>
    </submittedName>
</protein>
<dbReference type="eggNOG" id="COG0508">
    <property type="taxonomic scope" value="Bacteria"/>
</dbReference>
<dbReference type="Proteomes" id="UP000011910">
    <property type="component" value="Unassembled WGS sequence"/>
</dbReference>
<evidence type="ECO:0000259" key="2">
    <source>
        <dbReference type="Pfam" id="PF07484"/>
    </source>
</evidence>
<dbReference type="SUPFAM" id="SSF51230">
    <property type="entry name" value="Single hybrid motif"/>
    <property type="match status" value="1"/>
</dbReference>
<dbReference type="OrthoDB" id="9810174at2"/>
<dbReference type="InterPro" id="IPR000089">
    <property type="entry name" value="Biotin_lipoyl"/>
</dbReference>
<reference evidence="3 4" key="1">
    <citation type="journal article" date="2013" name="Genome Announc.">
        <title>Draft Genome Sequence of Cesiribacter andamanensis Strain AMV16T, Isolated from a Soil Sample from a Mud Volcano in the Andaman Islands, India.</title>
        <authorList>
            <person name="Shivaji S."/>
            <person name="Ara S."/>
            <person name="Begum Z."/>
            <person name="Srinivas T.N."/>
            <person name="Singh A."/>
            <person name="Kumar Pinnaka A."/>
        </authorList>
    </citation>
    <scope>NUCLEOTIDE SEQUENCE [LARGE SCALE GENOMIC DNA]</scope>
    <source>
        <strain evidence="3 4">AMV16</strain>
    </source>
</reference>
<keyword evidence="4" id="KW-1185">Reference proteome</keyword>
<dbReference type="Gene3D" id="3.90.1340.10">
    <property type="entry name" value="Phage tail collar domain"/>
    <property type="match status" value="1"/>
</dbReference>
<gene>
    <name evidence="3" type="ORF">ADICEAN_02887</name>
</gene>
<dbReference type="AlphaFoldDB" id="M7NJM0"/>
<feature type="domain" description="Lipoyl-binding" evidence="1">
    <location>
        <begin position="23"/>
        <end position="91"/>
    </location>
</feature>
<dbReference type="InterPro" id="IPR037053">
    <property type="entry name" value="Phage_tail_collar_dom_sf"/>
</dbReference>
<evidence type="ECO:0000313" key="3">
    <source>
        <dbReference type="EMBL" id="EMR01995.1"/>
    </source>
</evidence>
<accession>M7NJM0</accession>